<protein>
    <submittedName>
        <fullName evidence="1">Uncharacterized protein</fullName>
    </submittedName>
</protein>
<dbReference type="AlphaFoldDB" id="A0A7S2DNH2"/>
<reference evidence="1" key="1">
    <citation type="submission" date="2021-01" db="EMBL/GenBank/DDBJ databases">
        <authorList>
            <person name="Corre E."/>
            <person name="Pelletier E."/>
            <person name="Niang G."/>
            <person name="Scheremetjew M."/>
            <person name="Finn R."/>
            <person name="Kale V."/>
            <person name="Holt S."/>
            <person name="Cochrane G."/>
            <person name="Meng A."/>
            <person name="Brown T."/>
            <person name="Cohen L."/>
        </authorList>
    </citation>
    <scope>NUCLEOTIDE SEQUENCE</scope>
    <source>
        <strain evidence="1">UTEX LB 985</strain>
    </source>
</reference>
<sequence length="176" mass="18638">MNFCPVPHTTRENVWLGIGVAAGVAISRLLVSRPESVTIATPKRIFKLCVSSELEGFDSSGQICSTLDATDGFIHLSDRTSPPKVASLFFSGAADLWLLEIDASLLAAPVKWIVGVMGDAPPSASVLASSFTTVHYLMADGCVHVYGPAGVSMSAVVRRAKVPLGKDGVHIFPDWL</sequence>
<name>A0A7S2DNH2_9EUKA</name>
<evidence type="ECO:0000313" key="1">
    <source>
        <dbReference type="EMBL" id="CAD9457794.1"/>
    </source>
</evidence>
<dbReference type="PANTHER" id="PTHR34129">
    <property type="entry name" value="BLR1139 PROTEIN"/>
    <property type="match status" value="1"/>
</dbReference>
<dbReference type="Pfam" id="PF06108">
    <property type="entry name" value="DUF952"/>
    <property type="match status" value="1"/>
</dbReference>
<dbReference type="Gene3D" id="3.20.170.20">
    <property type="entry name" value="Protein of unknown function DUF952"/>
    <property type="match status" value="1"/>
</dbReference>
<proteinExistence type="predicted"/>
<dbReference type="EMBL" id="HBGU01033838">
    <property type="protein sequence ID" value="CAD9457794.1"/>
    <property type="molecule type" value="Transcribed_RNA"/>
</dbReference>
<dbReference type="PANTHER" id="PTHR34129:SF1">
    <property type="entry name" value="DUF952 DOMAIN-CONTAINING PROTEIN"/>
    <property type="match status" value="1"/>
</dbReference>
<dbReference type="SUPFAM" id="SSF56399">
    <property type="entry name" value="ADP-ribosylation"/>
    <property type="match status" value="1"/>
</dbReference>
<organism evidence="1">
    <name type="scientific">Haptolina brevifila</name>
    <dbReference type="NCBI Taxonomy" id="156173"/>
    <lineage>
        <taxon>Eukaryota</taxon>
        <taxon>Haptista</taxon>
        <taxon>Haptophyta</taxon>
        <taxon>Prymnesiophyceae</taxon>
        <taxon>Prymnesiales</taxon>
        <taxon>Prymnesiaceae</taxon>
        <taxon>Haptolina</taxon>
    </lineage>
</organism>
<gene>
    <name evidence="1" type="ORF">CBRE1094_LOCUS18479</name>
</gene>
<accession>A0A7S2DNH2</accession>
<dbReference type="InterPro" id="IPR009297">
    <property type="entry name" value="DUF952"/>
</dbReference>